<feature type="transmembrane region" description="Helical" evidence="6">
    <location>
        <begin position="54"/>
        <end position="72"/>
    </location>
</feature>
<evidence type="ECO:0000256" key="5">
    <source>
        <dbReference type="ARBA" id="ARBA00023136"/>
    </source>
</evidence>
<gene>
    <name evidence="8" type="ORF">MPEBLZ_02371</name>
</gene>
<dbReference type="InterPro" id="IPR023408">
    <property type="entry name" value="MscS_beta-dom_sf"/>
</dbReference>
<dbReference type="InterPro" id="IPR010920">
    <property type="entry name" value="LSM_dom_sf"/>
</dbReference>
<name>A0A0P7ZED5_9EURY</name>
<dbReference type="PANTHER" id="PTHR30221">
    <property type="entry name" value="SMALL-CONDUCTANCE MECHANOSENSITIVE CHANNEL"/>
    <property type="match status" value="1"/>
</dbReference>
<keyword evidence="3 6" id="KW-0812">Transmembrane</keyword>
<dbReference type="Gene3D" id="1.10.287.1260">
    <property type="match status" value="1"/>
</dbReference>
<dbReference type="SUPFAM" id="SSF82861">
    <property type="entry name" value="Mechanosensitive channel protein MscS (YggB), transmembrane region"/>
    <property type="match status" value="1"/>
</dbReference>
<dbReference type="InterPro" id="IPR011014">
    <property type="entry name" value="MscS_channel_TM-2"/>
</dbReference>
<dbReference type="InterPro" id="IPR045275">
    <property type="entry name" value="MscS_archaea/bacteria_type"/>
</dbReference>
<dbReference type="PATRIC" id="fig|1719120.3.peg.2586"/>
<accession>A0A0P7ZED5</accession>
<protein>
    <submittedName>
        <fullName evidence="8">Mechanosensitive channel MscS</fullName>
    </submittedName>
</protein>
<sequence length="269" mass="30745">MEFLSQEQLYLFAYDVFIFILIIILTALAANISRTLIDRALHSINPYLAAHIKHYVFILIWAIGIILGIKQMGISTDILMLLMGLAGIGFIASALYVLQNLVSRSFLDIHMQYRVGDIIYIKNFTGKVIEITDLNTVLLDKEGKLIAVPNVQFLKEIWVKHGSLSAGYEMTIPVAVNKEIDIVNFEKELLNSTKELKKYFKKEPNIVTSKTDEKINELSLILSLKDPEKKSVVTAELNEIINKLITEFEERSEKERKEEKLKEIKDISQ</sequence>
<feature type="transmembrane region" description="Helical" evidence="6">
    <location>
        <begin position="12"/>
        <end position="33"/>
    </location>
</feature>
<dbReference type="GO" id="GO:0016020">
    <property type="term" value="C:membrane"/>
    <property type="evidence" value="ECO:0007669"/>
    <property type="project" value="UniProtKB-SubCell"/>
</dbReference>
<dbReference type="InterPro" id="IPR006685">
    <property type="entry name" value="MscS_channel_2nd"/>
</dbReference>
<organism evidence="8 9">
    <name type="scientific">Candidatus Methanoperedens nitratireducens</name>
    <dbReference type="NCBI Taxonomy" id="1392998"/>
    <lineage>
        <taxon>Archaea</taxon>
        <taxon>Methanobacteriati</taxon>
        <taxon>Methanobacteriota</taxon>
        <taxon>Stenosarchaea group</taxon>
        <taxon>Methanomicrobia</taxon>
        <taxon>Methanosarcinales</taxon>
        <taxon>ANME-2 cluster</taxon>
        <taxon>Candidatus Methanoperedentaceae</taxon>
        <taxon>Candidatus Methanoperedens</taxon>
    </lineage>
</organism>
<feature type="transmembrane region" description="Helical" evidence="6">
    <location>
        <begin position="78"/>
        <end position="98"/>
    </location>
</feature>
<keyword evidence="4 6" id="KW-1133">Transmembrane helix</keyword>
<dbReference type="GO" id="GO:0008381">
    <property type="term" value="F:mechanosensitive monoatomic ion channel activity"/>
    <property type="evidence" value="ECO:0007669"/>
    <property type="project" value="InterPro"/>
</dbReference>
<dbReference type="PANTHER" id="PTHR30221:SF8">
    <property type="entry name" value="SMALL-CONDUCTANCE MECHANOSENSITIVE CHANNEL"/>
    <property type="match status" value="1"/>
</dbReference>
<comment type="similarity">
    <text evidence="2">Belongs to the MscS (TC 1.A.23) family.</text>
</comment>
<evidence type="ECO:0000256" key="1">
    <source>
        <dbReference type="ARBA" id="ARBA00004141"/>
    </source>
</evidence>
<evidence type="ECO:0000256" key="6">
    <source>
        <dbReference type="SAM" id="Phobius"/>
    </source>
</evidence>
<evidence type="ECO:0000256" key="2">
    <source>
        <dbReference type="ARBA" id="ARBA00008017"/>
    </source>
</evidence>
<dbReference type="SUPFAM" id="SSF50182">
    <property type="entry name" value="Sm-like ribonucleoproteins"/>
    <property type="match status" value="1"/>
</dbReference>
<proteinExistence type="inferred from homology"/>
<keyword evidence="5 6" id="KW-0472">Membrane</keyword>
<comment type="caution">
    <text evidence="8">The sequence shown here is derived from an EMBL/GenBank/DDBJ whole genome shotgun (WGS) entry which is preliminary data.</text>
</comment>
<evidence type="ECO:0000259" key="7">
    <source>
        <dbReference type="Pfam" id="PF00924"/>
    </source>
</evidence>
<evidence type="ECO:0000256" key="3">
    <source>
        <dbReference type="ARBA" id="ARBA00022692"/>
    </source>
</evidence>
<reference evidence="8 9" key="1">
    <citation type="submission" date="2015-09" db="EMBL/GenBank/DDBJ databases">
        <title>A metagenomics-based metabolic model of nitrate-dependent anaerobic oxidation of methane by Methanoperedens-like archaea.</title>
        <authorList>
            <person name="Arshad A."/>
            <person name="Speth D.R."/>
            <person name="De Graaf R.M."/>
            <person name="Op Den Camp H.J."/>
            <person name="Jetten M.S."/>
            <person name="Welte C.U."/>
        </authorList>
    </citation>
    <scope>NUCLEOTIDE SEQUENCE [LARGE SCALE GENOMIC DNA]</scope>
</reference>
<comment type="subcellular location">
    <subcellularLocation>
        <location evidence="1">Membrane</location>
        <topology evidence="1">Multi-pass membrane protein</topology>
    </subcellularLocation>
</comment>
<evidence type="ECO:0000313" key="9">
    <source>
        <dbReference type="Proteomes" id="UP000050360"/>
    </source>
</evidence>
<dbReference type="Proteomes" id="UP000050360">
    <property type="component" value="Unassembled WGS sequence"/>
</dbReference>
<dbReference type="Pfam" id="PF00924">
    <property type="entry name" value="MS_channel_2nd"/>
    <property type="match status" value="1"/>
</dbReference>
<dbReference type="AlphaFoldDB" id="A0A0P7ZED5"/>
<evidence type="ECO:0000313" key="8">
    <source>
        <dbReference type="EMBL" id="KPQ43065.1"/>
    </source>
</evidence>
<evidence type="ECO:0000256" key="4">
    <source>
        <dbReference type="ARBA" id="ARBA00022989"/>
    </source>
</evidence>
<feature type="domain" description="Mechanosensitive ion channel MscS" evidence="7">
    <location>
        <begin position="97"/>
        <end position="156"/>
    </location>
</feature>
<dbReference type="Gene3D" id="2.30.30.60">
    <property type="match status" value="1"/>
</dbReference>
<dbReference type="EMBL" id="LKCM01000182">
    <property type="protein sequence ID" value="KPQ43065.1"/>
    <property type="molecule type" value="Genomic_DNA"/>
</dbReference>